<evidence type="ECO:0000313" key="4">
    <source>
        <dbReference type="Proteomes" id="UP001241072"/>
    </source>
</evidence>
<keyword evidence="4" id="KW-1185">Reference proteome</keyword>
<accession>A0ABT9BM44</accession>
<feature type="compositionally biased region" description="Pro residues" evidence="1">
    <location>
        <begin position="223"/>
        <end position="234"/>
    </location>
</feature>
<protein>
    <submittedName>
        <fullName evidence="3">Septation protein SepH</fullName>
    </submittedName>
</protein>
<evidence type="ECO:0000256" key="1">
    <source>
        <dbReference type="SAM" id="MobiDB-lite"/>
    </source>
</evidence>
<organism evidence="3 4">
    <name type="scientific">Antiquaquibacter soli</name>
    <dbReference type="NCBI Taxonomy" id="3064523"/>
    <lineage>
        <taxon>Bacteria</taxon>
        <taxon>Bacillati</taxon>
        <taxon>Actinomycetota</taxon>
        <taxon>Actinomycetes</taxon>
        <taxon>Micrococcales</taxon>
        <taxon>Microbacteriaceae</taxon>
        <taxon>Antiquaquibacter</taxon>
    </lineage>
</organism>
<comment type="caution">
    <text evidence="3">The sequence shown here is derived from an EMBL/GenBank/DDBJ whole genome shotgun (WGS) entry which is preliminary data.</text>
</comment>
<dbReference type="Proteomes" id="UP001241072">
    <property type="component" value="Unassembled WGS sequence"/>
</dbReference>
<feature type="compositionally biased region" description="Polar residues" evidence="1">
    <location>
        <begin position="302"/>
        <end position="311"/>
    </location>
</feature>
<reference evidence="3 4" key="1">
    <citation type="submission" date="2023-07" db="EMBL/GenBank/DDBJ databases">
        <title>Protaetiibacter sp. nov WY-16 isolated from soil.</title>
        <authorList>
            <person name="Liu B."/>
            <person name="Wan Y."/>
        </authorList>
    </citation>
    <scope>NUCLEOTIDE SEQUENCE [LARGE SCALE GENOMIC DNA]</scope>
    <source>
        <strain evidence="3 4">WY-16</strain>
    </source>
</reference>
<feature type="region of interest" description="Disordered" evidence="1">
    <location>
        <begin position="213"/>
        <end position="337"/>
    </location>
</feature>
<dbReference type="EMBL" id="JAUQUB010000001">
    <property type="protein sequence ID" value="MDO7882080.1"/>
    <property type="molecule type" value="Genomic_DNA"/>
</dbReference>
<gene>
    <name evidence="3" type="primary">sepH</name>
    <name evidence="3" type="ORF">Q5716_07555</name>
</gene>
<dbReference type="Pfam" id="PF11268">
    <property type="entry name" value="DUF3071"/>
    <property type="match status" value="1"/>
</dbReference>
<dbReference type="RefSeq" id="WP_305002464.1">
    <property type="nucleotide sequence ID" value="NZ_JAUQUB010000001.1"/>
</dbReference>
<dbReference type="NCBIfam" id="NF040712">
    <property type="entry name" value="SepH"/>
    <property type="match status" value="1"/>
</dbReference>
<sequence length="337" mass="36237">MQELRVVGTEGGALIVASEDGVRYRIPAEDVVQAGLRQAPIDHGASRRIAPKDIQAHIRSGMSAQDVASITGAPLEYIQRFEGPVLAEREFVVNSALDVPVRTASDTDPMAQGTTFGVAIRQRLADVSGTNERWASWKETGGGWIVKLSFTANQIDHDARWQFDPRKQSLVPLNNEAVTLSQQGEAAGSLIPRLRAVGPTEPVEVDAPRFDSGAFLVDDSPADEPPAPAPPAPVALPRSRAEEEPVQGNQTADLLEALRRRRGERESAGFGDEDARAAHPSTGGIRVVDVPIDSVIEDESNGQRSTAPQPTTRKKGRAAMPTWDEIVFGARPDDDPA</sequence>
<feature type="compositionally biased region" description="Basic and acidic residues" evidence="1">
    <location>
        <begin position="263"/>
        <end position="277"/>
    </location>
</feature>
<evidence type="ECO:0000259" key="2">
    <source>
        <dbReference type="Pfam" id="PF11268"/>
    </source>
</evidence>
<dbReference type="InterPro" id="IPR021421">
    <property type="entry name" value="DUF3071"/>
</dbReference>
<dbReference type="InterPro" id="IPR047682">
    <property type="entry name" value="SepH-like"/>
</dbReference>
<name>A0ABT9BM44_9MICO</name>
<feature type="domain" description="DUF3071" evidence="2">
    <location>
        <begin position="1"/>
        <end position="163"/>
    </location>
</feature>
<evidence type="ECO:0000313" key="3">
    <source>
        <dbReference type="EMBL" id="MDO7882080.1"/>
    </source>
</evidence>
<proteinExistence type="predicted"/>